<organism evidence="1 2">
    <name type="scientific">Roseibium aggregatum</name>
    <dbReference type="NCBI Taxonomy" id="187304"/>
    <lineage>
        <taxon>Bacteria</taxon>
        <taxon>Pseudomonadati</taxon>
        <taxon>Pseudomonadota</taxon>
        <taxon>Alphaproteobacteria</taxon>
        <taxon>Hyphomicrobiales</taxon>
        <taxon>Stappiaceae</taxon>
        <taxon>Roseibium</taxon>
    </lineage>
</organism>
<dbReference type="EMBL" id="CXST01000003">
    <property type="protein sequence ID" value="CTQ46000.1"/>
    <property type="molecule type" value="Genomic_DNA"/>
</dbReference>
<name>A0A0M6YB05_9HYPH</name>
<dbReference type="Proteomes" id="UP000048926">
    <property type="component" value="Unassembled WGS sequence"/>
</dbReference>
<dbReference type="RefSeq" id="WP_145903801.1">
    <property type="nucleotide sequence ID" value="NZ_CXST01000003.1"/>
</dbReference>
<reference evidence="2" key="1">
    <citation type="submission" date="2015-07" db="EMBL/GenBank/DDBJ databases">
        <authorList>
            <person name="Rodrigo-Torres Lidia"/>
            <person name="Arahal R.David."/>
        </authorList>
    </citation>
    <scope>NUCLEOTIDE SEQUENCE [LARGE SCALE GENOMIC DNA]</scope>
    <source>
        <strain evidence="2">CECT 4801</strain>
    </source>
</reference>
<evidence type="ECO:0000313" key="2">
    <source>
        <dbReference type="Proteomes" id="UP000048926"/>
    </source>
</evidence>
<proteinExistence type="predicted"/>
<dbReference type="AlphaFoldDB" id="A0A0M6YB05"/>
<sequence>MREGHAIGIFARTLGLLAVVGPCLLAGGAAADTLPSPVTGAVEFGGLQMKLSEGGGQRRLILANGDRLPFPKGGNIVLAVDRVLVFDADGNTAGSFLHDGRISSELLQRMAILESFSAIGANQTREDAAQHLAAFGLPRTSAELLAAINRDVPEFARASGEECGGNCDWAALNAIERFSEDLDRKDVRIFENATRYLVGFGPPDVETNPDYMIAANPAAPLYLSADKTAAATDALGLKFLLLNADEQTDSPGRRAVCVPLSGCGWAEIDVLTEVRPEWLEFEKSTGKLLRVMF</sequence>
<evidence type="ECO:0000313" key="1">
    <source>
        <dbReference type="EMBL" id="CTQ46000.1"/>
    </source>
</evidence>
<gene>
    <name evidence="1" type="ORF">LAL4801_04455</name>
</gene>
<keyword evidence="2" id="KW-1185">Reference proteome</keyword>
<protein>
    <submittedName>
        <fullName evidence="1">Uncharacterized protein</fullName>
    </submittedName>
</protein>
<accession>A0A0M6YB05</accession>